<name>A0A371H931_MUCPR</name>
<dbReference type="Proteomes" id="UP000257109">
    <property type="component" value="Unassembled WGS sequence"/>
</dbReference>
<gene>
    <name evidence="1" type="primary">ABCG41</name>
    <name evidence="1" type="ORF">CR513_17685</name>
</gene>
<comment type="caution">
    <text evidence="1">The sequence shown here is derived from an EMBL/GenBank/DDBJ whole genome shotgun (WGS) entry which is preliminary data.</text>
</comment>
<evidence type="ECO:0000313" key="1">
    <source>
        <dbReference type="EMBL" id="RDX99281.1"/>
    </source>
</evidence>
<dbReference type="PANTHER" id="PTHR48040:SF18">
    <property type="entry name" value="PLEIOTROPIC DRUG RESISTANCE PROTEIN 3-LIKE ISOFORM X1"/>
    <property type="match status" value="1"/>
</dbReference>
<dbReference type="AlphaFoldDB" id="A0A371H931"/>
<reference evidence="1" key="1">
    <citation type="submission" date="2018-05" db="EMBL/GenBank/DDBJ databases">
        <title>Draft genome of Mucuna pruriens seed.</title>
        <authorList>
            <person name="Nnadi N.E."/>
            <person name="Vos R."/>
            <person name="Hasami M.H."/>
            <person name="Devisetty U.K."/>
            <person name="Aguiy J.C."/>
        </authorList>
    </citation>
    <scope>NUCLEOTIDE SEQUENCE [LARGE SCALE GENOMIC DNA]</scope>
    <source>
        <strain evidence="1">JCA_2017</strain>
    </source>
</reference>
<protein>
    <submittedName>
        <fullName evidence="1">ABC transporter G family member 41</fullName>
    </submittedName>
</protein>
<feature type="non-terminal residue" evidence="1">
    <location>
        <position position="1"/>
    </location>
</feature>
<sequence>MDILCERKTRAIIGEVRIGGYPKVQETFARVLVEESVMFSAWLRLPSQVDAKTKAKFLNEVIHIIELDGIGDALVGLSNISGLTTEQRN</sequence>
<organism evidence="1 2">
    <name type="scientific">Mucuna pruriens</name>
    <name type="common">Velvet bean</name>
    <name type="synonym">Dolichos pruriens</name>
    <dbReference type="NCBI Taxonomy" id="157652"/>
    <lineage>
        <taxon>Eukaryota</taxon>
        <taxon>Viridiplantae</taxon>
        <taxon>Streptophyta</taxon>
        <taxon>Embryophyta</taxon>
        <taxon>Tracheophyta</taxon>
        <taxon>Spermatophyta</taxon>
        <taxon>Magnoliopsida</taxon>
        <taxon>eudicotyledons</taxon>
        <taxon>Gunneridae</taxon>
        <taxon>Pentapetalae</taxon>
        <taxon>rosids</taxon>
        <taxon>fabids</taxon>
        <taxon>Fabales</taxon>
        <taxon>Fabaceae</taxon>
        <taxon>Papilionoideae</taxon>
        <taxon>50 kb inversion clade</taxon>
        <taxon>NPAAA clade</taxon>
        <taxon>indigoferoid/millettioid clade</taxon>
        <taxon>Phaseoleae</taxon>
        <taxon>Mucuna</taxon>
    </lineage>
</organism>
<accession>A0A371H931</accession>
<dbReference type="STRING" id="157652.A0A371H931"/>
<keyword evidence="2" id="KW-1185">Reference proteome</keyword>
<proteinExistence type="predicted"/>
<dbReference type="OrthoDB" id="66620at2759"/>
<dbReference type="EMBL" id="QJKJ01003266">
    <property type="protein sequence ID" value="RDX99281.1"/>
    <property type="molecule type" value="Genomic_DNA"/>
</dbReference>
<dbReference type="PANTHER" id="PTHR48040">
    <property type="entry name" value="PLEIOTROPIC DRUG RESISTANCE PROTEIN 1-LIKE ISOFORM X1"/>
    <property type="match status" value="1"/>
</dbReference>
<evidence type="ECO:0000313" key="2">
    <source>
        <dbReference type="Proteomes" id="UP000257109"/>
    </source>
</evidence>